<sequence length="75" mass="8207">TMYQKVEAMRLAIEKLDTSASGVNLQVTASFGISNSLESGYDPAMLLTHADLALFKAKNKGRNQTVVYHEKMASD</sequence>
<feature type="domain" description="GGDEF" evidence="1">
    <location>
        <begin position="1"/>
        <end position="70"/>
    </location>
</feature>
<organism evidence="2">
    <name type="scientific">hydrothermal vent metagenome</name>
    <dbReference type="NCBI Taxonomy" id="652676"/>
    <lineage>
        <taxon>unclassified sequences</taxon>
        <taxon>metagenomes</taxon>
        <taxon>ecological metagenomes</taxon>
    </lineage>
</organism>
<dbReference type="EMBL" id="UOFA01000209">
    <property type="protein sequence ID" value="VAW45614.1"/>
    <property type="molecule type" value="Genomic_DNA"/>
</dbReference>
<name>A0A3B0WPK4_9ZZZZ</name>
<evidence type="ECO:0000313" key="2">
    <source>
        <dbReference type="EMBL" id="VAW45614.1"/>
    </source>
</evidence>
<evidence type="ECO:0000259" key="1">
    <source>
        <dbReference type="PROSITE" id="PS50887"/>
    </source>
</evidence>
<reference evidence="2" key="1">
    <citation type="submission" date="2018-06" db="EMBL/GenBank/DDBJ databases">
        <authorList>
            <person name="Zhirakovskaya E."/>
        </authorList>
    </citation>
    <scope>NUCLEOTIDE SEQUENCE</scope>
</reference>
<dbReference type="GO" id="GO:0052621">
    <property type="term" value="F:diguanylate cyclase activity"/>
    <property type="evidence" value="ECO:0007669"/>
    <property type="project" value="TreeGrafter"/>
</dbReference>
<dbReference type="AlphaFoldDB" id="A0A3B0WPK4"/>
<dbReference type="PROSITE" id="PS50887">
    <property type="entry name" value="GGDEF"/>
    <property type="match status" value="1"/>
</dbReference>
<dbReference type="SUPFAM" id="SSF55073">
    <property type="entry name" value="Nucleotide cyclase"/>
    <property type="match status" value="1"/>
</dbReference>
<protein>
    <submittedName>
        <fullName evidence="2">Diguanylate cyclase/phosphodiesterase (GGDEF &amp; EAL domains) with PAS/PAC sensor(S)</fullName>
    </submittedName>
</protein>
<dbReference type="InterPro" id="IPR043128">
    <property type="entry name" value="Rev_trsase/Diguanyl_cyclase"/>
</dbReference>
<proteinExistence type="predicted"/>
<dbReference type="PANTHER" id="PTHR45138:SF9">
    <property type="entry name" value="DIGUANYLATE CYCLASE DGCM-RELATED"/>
    <property type="match status" value="1"/>
</dbReference>
<feature type="non-terminal residue" evidence="2">
    <location>
        <position position="1"/>
    </location>
</feature>
<accession>A0A3B0WPK4</accession>
<dbReference type="InterPro" id="IPR000160">
    <property type="entry name" value="GGDEF_dom"/>
</dbReference>
<dbReference type="PANTHER" id="PTHR45138">
    <property type="entry name" value="REGULATORY COMPONENTS OF SENSORY TRANSDUCTION SYSTEM"/>
    <property type="match status" value="1"/>
</dbReference>
<gene>
    <name evidence="2" type="ORF">MNBD_GAMMA02-204</name>
</gene>
<dbReference type="InterPro" id="IPR029787">
    <property type="entry name" value="Nucleotide_cyclase"/>
</dbReference>
<dbReference type="Pfam" id="PF00990">
    <property type="entry name" value="GGDEF"/>
    <property type="match status" value="1"/>
</dbReference>
<dbReference type="InterPro" id="IPR050469">
    <property type="entry name" value="Diguanylate_Cyclase"/>
</dbReference>
<dbReference type="Gene3D" id="3.30.70.270">
    <property type="match status" value="1"/>
</dbReference>